<gene>
    <name evidence="1" type="ORF">BofuT4_uP008220.1</name>
</gene>
<name>G2XX27_BOTF4</name>
<evidence type="ECO:0000313" key="1">
    <source>
        <dbReference type="EMBL" id="CCD45105.1"/>
    </source>
</evidence>
<protein>
    <submittedName>
        <fullName evidence="1">Uncharacterized protein</fullName>
    </submittedName>
</protein>
<evidence type="ECO:0000313" key="2">
    <source>
        <dbReference type="Proteomes" id="UP000008177"/>
    </source>
</evidence>
<dbReference type="InParanoid" id="G2XX27"/>
<dbReference type="AlphaFoldDB" id="G2XX27"/>
<accession>G2XX27</accession>
<proteinExistence type="predicted"/>
<dbReference type="Proteomes" id="UP000008177">
    <property type="component" value="Unplaced contigs"/>
</dbReference>
<dbReference type="EMBL" id="FQ790275">
    <property type="protein sequence ID" value="CCD45105.1"/>
    <property type="molecule type" value="Genomic_DNA"/>
</dbReference>
<dbReference type="HOGENOM" id="CLU_3350957_0_0_1"/>
<organism evidence="1 2">
    <name type="scientific">Botryotinia fuckeliana (strain T4)</name>
    <name type="common">Noble rot fungus</name>
    <name type="synonym">Botrytis cinerea</name>
    <dbReference type="NCBI Taxonomy" id="999810"/>
    <lineage>
        <taxon>Eukaryota</taxon>
        <taxon>Fungi</taxon>
        <taxon>Dikarya</taxon>
        <taxon>Ascomycota</taxon>
        <taxon>Pezizomycotina</taxon>
        <taxon>Leotiomycetes</taxon>
        <taxon>Helotiales</taxon>
        <taxon>Sclerotiniaceae</taxon>
        <taxon>Botrytis</taxon>
    </lineage>
</organism>
<sequence length="37" mass="4224">MDVSKKKETVPVISMRQMDSWGAYPKMHGFGEIRDAP</sequence>
<reference evidence="2" key="1">
    <citation type="journal article" date="2011" name="PLoS Genet.">
        <title>Genomic analysis of the necrotrophic fungal pathogens Sclerotinia sclerotiorum and Botrytis cinerea.</title>
        <authorList>
            <person name="Amselem J."/>
            <person name="Cuomo C.A."/>
            <person name="van Kan J.A."/>
            <person name="Viaud M."/>
            <person name="Benito E.P."/>
            <person name="Couloux A."/>
            <person name="Coutinho P.M."/>
            <person name="de Vries R.P."/>
            <person name="Dyer P.S."/>
            <person name="Fillinger S."/>
            <person name="Fournier E."/>
            <person name="Gout L."/>
            <person name="Hahn M."/>
            <person name="Kohn L."/>
            <person name="Lapalu N."/>
            <person name="Plummer K.M."/>
            <person name="Pradier J.M."/>
            <person name="Quevillon E."/>
            <person name="Sharon A."/>
            <person name="Simon A."/>
            <person name="ten Have A."/>
            <person name="Tudzynski B."/>
            <person name="Tudzynski P."/>
            <person name="Wincker P."/>
            <person name="Andrew M."/>
            <person name="Anthouard V."/>
            <person name="Beever R.E."/>
            <person name="Beffa R."/>
            <person name="Benoit I."/>
            <person name="Bouzid O."/>
            <person name="Brault B."/>
            <person name="Chen Z."/>
            <person name="Choquer M."/>
            <person name="Collemare J."/>
            <person name="Cotton P."/>
            <person name="Danchin E.G."/>
            <person name="Da Silva C."/>
            <person name="Gautier A."/>
            <person name="Giraud C."/>
            <person name="Giraud T."/>
            <person name="Gonzalez C."/>
            <person name="Grossetete S."/>
            <person name="Guldener U."/>
            <person name="Henrissat B."/>
            <person name="Howlett B.J."/>
            <person name="Kodira C."/>
            <person name="Kretschmer M."/>
            <person name="Lappartient A."/>
            <person name="Leroch M."/>
            <person name="Levis C."/>
            <person name="Mauceli E."/>
            <person name="Neuveglise C."/>
            <person name="Oeser B."/>
            <person name="Pearson M."/>
            <person name="Poulain J."/>
            <person name="Poussereau N."/>
            <person name="Quesneville H."/>
            <person name="Rascle C."/>
            <person name="Schumacher J."/>
            <person name="Segurens B."/>
            <person name="Sexton A."/>
            <person name="Silva E."/>
            <person name="Sirven C."/>
            <person name="Soanes D.M."/>
            <person name="Talbot N.J."/>
            <person name="Templeton M."/>
            <person name="Yandava C."/>
            <person name="Yarden O."/>
            <person name="Zeng Q."/>
            <person name="Rollins J.A."/>
            <person name="Lebrun M.H."/>
            <person name="Dickman M."/>
        </authorList>
    </citation>
    <scope>NUCLEOTIDE SEQUENCE [LARGE SCALE GENOMIC DNA]</scope>
    <source>
        <strain evidence="2">T4</strain>
    </source>
</reference>